<gene>
    <name evidence="2" type="ORF">A3F83_02245</name>
</gene>
<proteinExistence type="predicted"/>
<evidence type="ECO:0000313" key="2">
    <source>
        <dbReference type="EMBL" id="OGG04541.1"/>
    </source>
</evidence>
<evidence type="ECO:0000313" key="3">
    <source>
        <dbReference type="Proteomes" id="UP000179129"/>
    </source>
</evidence>
<dbReference type="Proteomes" id="UP000179129">
    <property type="component" value="Unassembled WGS sequence"/>
</dbReference>
<keyword evidence="1" id="KW-0812">Transmembrane</keyword>
<dbReference type="AlphaFoldDB" id="A0A1F5YWH8"/>
<accession>A0A1F5YWH8</accession>
<dbReference type="InterPro" id="IPR036280">
    <property type="entry name" value="Multihaem_cyt_sf"/>
</dbReference>
<organism evidence="2 3">
    <name type="scientific">Candidatus Glassbacteria bacterium RIFCSPLOWO2_12_FULL_58_11</name>
    <dbReference type="NCBI Taxonomy" id="1817867"/>
    <lineage>
        <taxon>Bacteria</taxon>
        <taxon>Candidatus Glassiibacteriota</taxon>
    </lineage>
</organism>
<evidence type="ECO:0000256" key="1">
    <source>
        <dbReference type="SAM" id="Phobius"/>
    </source>
</evidence>
<dbReference type="EMBL" id="MFIX01000116">
    <property type="protein sequence ID" value="OGG04541.1"/>
    <property type="molecule type" value="Genomic_DNA"/>
</dbReference>
<dbReference type="STRING" id="1817867.A3F83_02245"/>
<sequence>MVREIISFIAVAAFLAVLLWLPHEDWRSYERGYRRTADQLGSGITLPEGKAARGKIEPEKLEELFKLIAGGALAVRVDRLSDSLQALILELDEYRGLLFSARETVRYGTGGGSERLRVGYFSAVRDLTRLGQETGQLSVEADSLSESLEAVERLASAGESTASAIPEIHLIRPSRVPVREACTSCHLLSEDSRRVLLYPEGEEKSYPEEMLRHPPREFGCTICHRGSPEALEFGPAHDSDSFGRSFRPGRMALRSCGVCHADRSPLRFSSVPFNWPDGCIECHEQDKLSLLADSSATTALDYPLDLREFRFWLLRHWGEKLGKVPDREEFEQAADMLVSGLVKSAPAVADTGTVQAAGDSSRADGERMFRCPSCGRTFNFSASGVPACPLDGTALEPVGN</sequence>
<keyword evidence="1" id="KW-0472">Membrane</keyword>
<feature type="transmembrane region" description="Helical" evidence="1">
    <location>
        <begin position="6"/>
        <end position="22"/>
    </location>
</feature>
<keyword evidence="1" id="KW-1133">Transmembrane helix</keyword>
<protein>
    <submittedName>
        <fullName evidence="2">Uncharacterized protein</fullName>
    </submittedName>
</protein>
<name>A0A1F5YWH8_9BACT</name>
<dbReference type="SUPFAM" id="SSF48695">
    <property type="entry name" value="Multiheme cytochromes"/>
    <property type="match status" value="1"/>
</dbReference>
<comment type="caution">
    <text evidence="2">The sequence shown here is derived from an EMBL/GenBank/DDBJ whole genome shotgun (WGS) entry which is preliminary data.</text>
</comment>
<reference evidence="2 3" key="1">
    <citation type="journal article" date="2016" name="Nat. Commun.">
        <title>Thousands of microbial genomes shed light on interconnected biogeochemical processes in an aquifer system.</title>
        <authorList>
            <person name="Anantharaman K."/>
            <person name="Brown C.T."/>
            <person name="Hug L.A."/>
            <person name="Sharon I."/>
            <person name="Castelle C.J."/>
            <person name="Probst A.J."/>
            <person name="Thomas B.C."/>
            <person name="Singh A."/>
            <person name="Wilkins M.J."/>
            <person name="Karaoz U."/>
            <person name="Brodie E.L."/>
            <person name="Williams K.H."/>
            <person name="Hubbard S.S."/>
            <person name="Banfield J.F."/>
        </authorList>
    </citation>
    <scope>NUCLEOTIDE SEQUENCE [LARGE SCALE GENOMIC DNA]</scope>
</reference>